<dbReference type="InterPro" id="IPR014284">
    <property type="entry name" value="RNA_pol_sigma-70_dom"/>
</dbReference>
<accession>A0ABS3BKB3</accession>
<dbReference type="Pfam" id="PF04542">
    <property type="entry name" value="Sigma70_r2"/>
    <property type="match status" value="1"/>
</dbReference>
<keyword evidence="4" id="KW-0804">Transcription</keyword>
<keyword evidence="8" id="KW-1185">Reference proteome</keyword>
<dbReference type="Gene3D" id="1.10.1740.10">
    <property type="match status" value="1"/>
</dbReference>
<evidence type="ECO:0000313" key="8">
    <source>
        <dbReference type="Proteomes" id="UP000664698"/>
    </source>
</evidence>
<dbReference type="InterPro" id="IPR036388">
    <property type="entry name" value="WH-like_DNA-bd_sf"/>
</dbReference>
<dbReference type="Pfam" id="PF08281">
    <property type="entry name" value="Sigma70_r4_2"/>
    <property type="match status" value="1"/>
</dbReference>
<dbReference type="InterPro" id="IPR007627">
    <property type="entry name" value="RNA_pol_sigma70_r2"/>
</dbReference>
<keyword evidence="3" id="KW-0731">Sigma factor</keyword>
<dbReference type="InterPro" id="IPR013324">
    <property type="entry name" value="RNA_pol_sigma_r3/r4-like"/>
</dbReference>
<dbReference type="NCBIfam" id="TIGR02937">
    <property type="entry name" value="sigma70-ECF"/>
    <property type="match status" value="1"/>
</dbReference>
<feature type="domain" description="RNA polymerase sigma factor 70 region 4 type 2" evidence="6">
    <location>
        <begin position="132"/>
        <end position="180"/>
    </location>
</feature>
<evidence type="ECO:0000256" key="2">
    <source>
        <dbReference type="ARBA" id="ARBA00023015"/>
    </source>
</evidence>
<evidence type="ECO:0000313" key="7">
    <source>
        <dbReference type="EMBL" id="MBN7799264.1"/>
    </source>
</evidence>
<name>A0ABS3BKB3_9BACT</name>
<dbReference type="CDD" id="cd06171">
    <property type="entry name" value="Sigma70_r4"/>
    <property type="match status" value="1"/>
</dbReference>
<dbReference type="SUPFAM" id="SSF88659">
    <property type="entry name" value="Sigma3 and sigma4 domains of RNA polymerase sigma factors"/>
    <property type="match status" value="1"/>
</dbReference>
<reference evidence="7 8" key="1">
    <citation type="submission" date="2021-03" db="EMBL/GenBank/DDBJ databases">
        <title>novel species isolated from a fishpond in China.</title>
        <authorList>
            <person name="Lu H."/>
            <person name="Cai Z."/>
        </authorList>
    </citation>
    <scope>NUCLEOTIDE SEQUENCE [LARGE SCALE GENOMIC DNA]</scope>
    <source>
        <strain evidence="7 8">JCM 31546</strain>
    </source>
</reference>
<dbReference type="RefSeq" id="WP_206567268.1">
    <property type="nucleotide sequence ID" value="NZ_JAFKCW010000001.1"/>
</dbReference>
<proteinExistence type="inferred from homology"/>
<feature type="domain" description="RNA polymerase sigma-70 region 2" evidence="5">
    <location>
        <begin position="32"/>
        <end position="96"/>
    </location>
</feature>
<dbReference type="PANTHER" id="PTHR43133">
    <property type="entry name" value="RNA POLYMERASE ECF-TYPE SIGMA FACTO"/>
    <property type="match status" value="1"/>
</dbReference>
<dbReference type="EMBL" id="JAFKCW010000001">
    <property type="protein sequence ID" value="MBN7799264.1"/>
    <property type="molecule type" value="Genomic_DNA"/>
</dbReference>
<gene>
    <name evidence="7" type="ORF">J0A67_00250</name>
</gene>
<organism evidence="7 8">
    <name type="scientific">Algoriphagus aestuariicola</name>
    <dbReference type="NCBI Taxonomy" id="1852016"/>
    <lineage>
        <taxon>Bacteria</taxon>
        <taxon>Pseudomonadati</taxon>
        <taxon>Bacteroidota</taxon>
        <taxon>Cytophagia</taxon>
        <taxon>Cytophagales</taxon>
        <taxon>Cyclobacteriaceae</taxon>
        <taxon>Algoriphagus</taxon>
    </lineage>
</organism>
<evidence type="ECO:0000259" key="6">
    <source>
        <dbReference type="Pfam" id="PF08281"/>
    </source>
</evidence>
<evidence type="ECO:0000256" key="1">
    <source>
        <dbReference type="ARBA" id="ARBA00010641"/>
    </source>
</evidence>
<dbReference type="PANTHER" id="PTHR43133:SF46">
    <property type="entry name" value="RNA POLYMERASE SIGMA-70 FACTOR ECF SUBFAMILY"/>
    <property type="match status" value="1"/>
</dbReference>
<dbReference type="SUPFAM" id="SSF88946">
    <property type="entry name" value="Sigma2 domain of RNA polymerase sigma factors"/>
    <property type="match status" value="1"/>
</dbReference>
<keyword evidence="2" id="KW-0805">Transcription regulation</keyword>
<evidence type="ECO:0000259" key="5">
    <source>
        <dbReference type="Pfam" id="PF04542"/>
    </source>
</evidence>
<dbReference type="InterPro" id="IPR013249">
    <property type="entry name" value="RNA_pol_sigma70_r4_t2"/>
</dbReference>
<dbReference type="Proteomes" id="UP000664698">
    <property type="component" value="Unassembled WGS sequence"/>
</dbReference>
<protein>
    <submittedName>
        <fullName evidence="7">Sigma-70 family RNA polymerase sigma factor</fullName>
    </submittedName>
</protein>
<dbReference type="InterPro" id="IPR039425">
    <property type="entry name" value="RNA_pol_sigma-70-like"/>
</dbReference>
<comment type="similarity">
    <text evidence="1">Belongs to the sigma-70 factor family. ECF subfamily.</text>
</comment>
<evidence type="ECO:0000256" key="3">
    <source>
        <dbReference type="ARBA" id="ARBA00023082"/>
    </source>
</evidence>
<dbReference type="InterPro" id="IPR013325">
    <property type="entry name" value="RNA_pol_sigma_r2"/>
</dbReference>
<dbReference type="Gene3D" id="1.10.10.10">
    <property type="entry name" value="Winged helix-like DNA-binding domain superfamily/Winged helix DNA-binding domain"/>
    <property type="match status" value="1"/>
</dbReference>
<sequence>MLFNKVTGPVASEDMALWESLKRGNELAFSSLFKKFVNPLYNYGMHFFPDQDLAKDCIQELFTSIWQKKDSLSEVVFVKAYLFRSYRNLLFARISERKKDLHPDFWDEEMLEPESSKEAEWIEEEEAIQTSRLVQHAVRELTRRQREVVVLRFYNGMESRQIAEVMGISVEAVHNLVSKAICLLREKLRS</sequence>
<evidence type="ECO:0000256" key="4">
    <source>
        <dbReference type="ARBA" id="ARBA00023163"/>
    </source>
</evidence>
<comment type="caution">
    <text evidence="7">The sequence shown here is derived from an EMBL/GenBank/DDBJ whole genome shotgun (WGS) entry which is preliminary data.</text>
</comment>